<reference evidence="8" key="2">
    <citation type="submission" date="2025-05" db="UniProtKB">
        <authorList>
            <consortium name="EnsemblMetazoa"/>
        </authorList>
    </citation>
    <scope>IDENTIFICATION</scope>
    <source>
        <strain evidence="8">Foshan</strain>
    </source>
</reference>
<dbReference type="Gene3D" id="3.10.10.10">
    <property type="entry name" value="HIV Type 1 Reverse Transcriptase, subunit A, domain 1"/>
    <property type="match status" value="1"/>
</dbReference>
<feature type="region of interest" description="Disordered" evidence="5">
    <location>
        <begin position="329"/>
        <end position="367"/>
    </location>
</feature>
<dbReference type="InterPro" id="IPR008042">
    <property type="entry name" value="Retrotrans_Pao"/>
</dbReference>
<evidence type="ECO:0000259" key="7">
    <source>
        <dbReference type="PROSITE" id="PS50994"/>
    </source>
</evidence>
<evidence type="ECO:0000256" key="5">
    <source>
        <dbReference type="SAM" id="MobiDB-lite"/>
    </source>
</evidence>
<dbReference type="InterPro" id="IPR005312">
    <property type="entry name" value="DUF1759"/>
</dbReference>
<dbReference type="InterPro" id="IPR019787">
    <property type="entry name" value="Znf_PHD-finger"/>
</dbReference>
<feature type="region of interest" description="Disordered" evidence="5">
    <location>
        <begin position="426"/>
        <end position="459"/>
    </location>
</feature>
<dbReference type="InterPro" id="IPR036397">
    <property type="entry name" value="RNaseH_sf"/>
</dbReference>
<dbReference type="InterPro" id="IPR012337">
    <property type="entry name" value="RNaseH-like_sf"/>
</dbReference>
<dbReference type="InterPro" id="IPR040676">
    <property type="entry name" value="DUF5641"/>
</dbReference>
<feature type="region of interest" description="Disordered" evidence="5">
    <location>
        <begin position="205"/>
        <end position="232"/>
    </location>
</feature>
<dbReference type="InterPro" id="IPR013083">
    <property type="entry name" value="Znf_RING/FYVE/PHD"/>
</dbReference>
<feature type="region of interest" description="Disordered" evidence="5">
    <location>
        <begin position="75"/>
        <end position="117"/>
    </location>
</feature>
<dbReference type="SUPFAM" id="SSF53098">
    <property type="entry name" value="Ribonuclease H-like"/>
    <property type="match status" value="1"/>
</dbReference>
<dbReference type="SUPFAM" id="SSF56672">
    <property type="entry name" value="DNA/RNA polymerases"/>
    <property type="match status" value="1"/>
</dbReference>
<evidence type="ECO:0000313" key="9">
    <source>
        <dbReference type="Proteomes" id="UP000069940"/>
    </source>
</evidence>
<dbReference type="EnsemblMetazoa" id="AALFPA23_017894.R26194">
    <property type="protein sequence ID" value="AALFPA23_017894.P26194"/>
    <property type="gene ID" value="AALFPA23_017894"/>
</dbReference>
<dbReference type="Pfam" id="PF05380">
    <property type="entry name" value="Peptidase_A17"/>
    <property type="match status" value="1"/>
</dbReference>
<dbReference type="GeneID" id="134288188"/>
<dbReference type="PANTHER" id="PTHR47331">
    <property type="entry name" value="PHD-TYPE DOMAIN-CONTAINING PROTEIN"/>
    <property type="match status" value="1"/>
</dbReference>
<dbReference type="InterPro" id="IPR001584">
    <property type="entry name" value="Integrase_cat-core"/>
</dbReference>
<protein>
    <recommendedName>
        <fullName evidence="10">Endonuclease</fullName>
    </recommendedName>
</protein>
<evidence type="ECO:0000259" key="6">
    <source>
        <dbReference type="PROSITE" id="PS50016"/>
    </source>
</evidence>
<accession>A0ABM1ZF70</accession>
<evidence type="ECO:0008006" key="10">
    <source>
        <dbReference type="Google" id="ProtNLM"/>
    </source>
</evidence>
<reference evidence="9" key="1">
    <citation type="journal article" date="2015" name="Proc. Natl. Acad. Sci. U.S.A.">
        <title>Genome sequence of the Asian Tiger mosquito, Aedes albopictus, reveals insights into its biology, genetics, and evolution.</title>
        <authorList>
            <person name="Chen X.G."/>
            <person name="Jiang X."/>
            <person name="Gu J."/>
            <person name="Xu M."/>
            <person name="Wu Y."/>
            <person name="Deng Y."/>
            <person name="Zhang C."/>
            <person name="Bonizzoni M."/>
            <person name="Dermauw W."/>
            <person name="Vontas J."/>
            <person name="Armbruster P."/>
            <person name="Huang X."/>
            <person name="Yang Y."/>
            <person name="Zhang H."/>
            <person name="He W."/>
            <person name="Peng H."/>
            <person name="Liu Y."/>
            <person name="Wu K."/>
            <person name="Chen J."/>
            <person name="Lirakis M."/>
            <person name="Topalis P."/>
            <person name="Van Leeuwen T."/>
            <person name="Hall A.B."/>
            <person name="Jiang X."/>
            <person name="Thorpe C."/>
            <person name="Mueller R.L."/>
            <person name="Sun C."/>
            <person name="Waterhouse R.M."/>
            <person name="Yan G."/>
            <person name="Tu Z.J."/>
            <person name="Fang X."/>
            <person name="James A.A."/>
        </authorList>
    </citation>
    <scope>NUCLEOTIDE SEQUENCE [LARGE SCALE GENOMIC DNA]</scope>
    <source>
        <strain evidence="9">Foshan</strain>
    </source>
</reference>
<dbReference type="Gene3D" id="3.30.40.10">
    <property type="entry name" value="Zinc/RING finger domain, C3HC4 (zinc finger)"/>
    <property type="match status" value="1"/>
</dbReference>
<dbReference type="PANTHER" id="PTHR47331:SF1">
    <property type="entry name" value="GAG-LIKE PROTEIN"/>
    <property type="match status" value="1"/>
</dbReference>
<feature type="domain" description="PHD-type" evidence="6">
    <location>
        <begin position="145"/>
        <end position="193"/>
    </location>
</feature>
<sequence length="2156" mass="243493">MSRKASPTGSGLSSAVGAVNRLFSADAGRSALEGHGMPLSNDAVVTEFRNLAIANNAERGANELARSVASAQGNAAVVTGVSSPPPPQVTDDDNHSTKGQQLGTKRKEGASSTITNNPLRSLNMVTYRKPVARGNPNLRVRITRFSHCEMCNERDTSSMVQCDTCDLWYHFSCVEVTGGIADRSWICPACGIPEIEQRNTDLVKTVPADPPLRPENSRKSTGKTSSNRSNQRKVALRLQMLEEQKQLEQRFLEEKYRILDEEEDDNETVVSEDDVRSMEISKVQGWLIDTNKCGEDSGLVEGDGPELQGQRPGLTQRPAYSGFIEPRSTLQEFHPNQRSTPRQQSLAVERTTNNDLPRESGPVSQSMFHQPSAQVPETTFRHPSSKVEFLNRYRQPGTAVQFRQPLDNQSTHQHAGPVPAHHYTRRGYPSGPIDQFQPATDGNRMRQIDPTPRFSRDLEYGPRDVEENVCILNRSQLAARQSVPKELPEFYGNPEDWPLFFSMFHSSTQMCGFSNEENMLRLRKCLKGKALEAVRCRLLHPSNVNSVISTLKMLYGRPEAIIQASIRKIRSLPSPLVEKLDTLVNFALTVENLVATIEACGIEDFVYNASLKMELVDRLPPGLKLDWAKHSRNNPAPNLLDFSSWLYSIAEDASAVMQTVIAPKNRGTRNDGFINIHSETSDEPTEHAKPRMEQGLASTLSAGCVTCKGTCATVARCKRFEELSLDAKWAVVRDSRLCRKCLRRHGGTCRQQKPCGVNGCTFLHHPSLHNTSQEVGNERSDNTPVSSTATCNVHQAQTSEVLFRIVPVLVHGPTKVVQTYAFIDDGSELTLMEDSLAEELGVTGPRTSLCLKWTGGTKRVEAESQIVNIGISAVEKVHNPHRMVNVHTIQNLQLRPQTLILSELQRFKHLTGLPIESYTNVCPRILIGLDNASLGHAQKGREGKPYEPVAVKTRLGWVVYGSFSPARQDVNYVNVHAIELCECNTVTDENLHVAMKNYFSLDSLGIAKPEKIIRSTEDERALEMLKKQTTKKQGRYESGLLWRYDEVRLPNSAGMAYRRWQCLDRRMKRDKLFAETVRTKMADYVNKGYVRKLTESELLTKQSREWYLPVFPVTNPNKPGKVRLVWDAAAEAYGVSLNSVLLKGPDLLTSLLTVLIQFRQFRVGVCGDIREMYLQVLLKQDIRLCFFWKDDEGHETPSIYTMSVLPFGISCAPSIAQFVKNMNAQNFVEEHPAAVEAIVDQHYVDDMLKSVESVEEAIDIAKNVRDIHAVAGFEMRNWISNCSEVLVALGESKTTEKDLNMAEGLVTEKVLGMWWNTSSDCFIFKISSRYDPDLMSGQRRPTKREVLRTLMMIFDPLGLIGHFLMYLKTVLQEIWRSSVGWDDFIQDKQYEMWIEWLNVLPSVATVEIPRCYRKDTSTGDSNDVQLHVFVDASEQGFAAVAYLRFQEGQLIETALVGSKTRVAPIKFLSIPRSELQACVIGLRFANNITQSLSIKVNKRYFWTDSRDVICWLQSDHRRYSQFVAFRVSEILDSSEIGEWQWIQTKLNVADEGTKWKRAPDMCRTSRWFNGPDFLTKPESEWPVKKHITEATSEELRPHLLVHFKIPEPVIDPNRFSKWTDLVRRLAYVFRFVTNVRMPSNQRCKGPLTNSELNWAENYLYRIAQRSAYADEVAVFLDKKASGISTAVIPRSSSIHYLCPFLDQNEVLRVRGRTGACRFIDKDAANPIILPRSHHITNLIVSYYHRRYHHQNHTTVVNELRQRYSIPQLKSTYNKVRRACQQCKNDQAQPVPPAMADLPLPRLAAYSRPFTYMGVDYFGPYVVILGRRLEKRWVLLATCLTTRAIHLQIVHTMNTDSCIMALRNVMARRGVPAVIYSDQGTNFRGASKELECAMKNVEQVRLAKEFTSSHTTWNFIPPASPHMGGAWERLVRTVKQNLAKMKPNRTVSHEVLENMLIEVENVVNSRPLTSLPLDDDQSPVLTPNHFLLGSSNGLRSWVPFDDSSGVLKNCWRHSQILANQFWKQWLRDYLPHITRRTKWFANVKPIQIGDLVIIVDPNLPRNTWPKGRVIGVKKGADNQVRSASIQTASGIYERPAVKLAVLDVGVQSNAAQDDRIPGGVLVAPHQHSLYSACPNVSRAEGHLMPHPLSTRGTGSRP</sequence>
<dbReference type="InterPro" id="IPR019786">
    <property type="entry name" value="Zinc_finger_PHD-type_CS"/>
</dbReference>
<dbReference type="InterPro" id="IPR011011">
    <property type="entry name" value="Znf_FYVE_PHD"/>
</dbReference>
<proteinExistence type="predicted"/>
<name>A0ABM1ZF70_AEDAL</name>
<dbReference type="PROSITE" id="PS01359">
    <property type="entry name" value="ZF_PHD_1"/>
    <property type="match status" value="1"/>
</dbReference>
<dbReference type="Pfam" id="PF18701">
    <property type="entry name" value="DUF5641"/>
    <property type="match status" value="1"/>
</dbReference>
<dbReference type="RefSeq" id="XP_062708169.1">
    <property type="nucleotide sequence ID" value="XM_062852185.1"/>
</dbReference>
<dbReference type="Pfam" id="PF00628">
    <property type="entry name" value="PHD"/>
    <property type="match status" value="1"/>
</dbReference>
<dbReference type="InterPro" id="IPR043502">
    <property type="entry name" value="DNA/RNA_pol_sf"/>
</dbReference>
<dbReference type="SMART" id="SM00249">
    <property type="entry name" value="PHD"/>
    <property type="match status" value="1"/>
</dbReference>
<evidence type="ECO:0000313" key="8">
    <source>
        <dbReference type="EnsemblMetazoa" id="AALFPA23_017894.P26194"/>
    </source>
</evidence>
<dbReference type="Gene3D" id="3.30.70.270">
    <property type="match status" value="1"/>
</dbReference>
<dbReference type="SUPFAM" id="SSF57903">
    <property type="entry name" value="FYVE/PHD zinc finger"/>
    <property type="match status" value="1"/>
</dbReference>
<feature type="domain" description="Integrase catalytic" evidence="7">
    <location>
        <begin position="1804"/>
        <end position="1990"/>
    </location>
</feature>
<feature type="compositionally biased region" description="Polar residues" evidence="5">
    <location>
        <begin position="329"/>
        <end position="355"/>
    </location>
</feature>
<evidence type="ECO:0000256" key="3">
    <source>
        <dbReference type="ARBA" id="ARBA00022833"/>
    </source>
</evidence>
<dbReference type="Proteomes" id="UP000069940">
    <property type="component" value="Unassembled WGS sequence"/>
</dbReference>
<organism evidence="8 9">
    <name type="scientific">Aedes albopictus</name>
    <name type="common">Asian tiger mosquito</name>
    <name type="synonym">Stegomyia albopicta</name>
    <dbReference type="NCBI Taxonomy" id="7160"/>
    <lineage>
        <taxon>Eukaryota</taxon>
        <taxon>Metazoa</taxon>
        <taxon>Ecdysozoa</taxon>
        <taxon>Arthropoda</taxon>
        <taxon>Hexapoda</taxon>
        <taxon>Insecta</taxon>
        <taxon>Pterygota</taxon>
        <taxon>Neoptera</taxon>
        <taxon>Endopterygota</taxon>
        <taxon>Diptera</taxon>
        <taxon>Nematocera</taxon>
        <taxon>Culicoidea</taxon>
        <taxon>Culicidae</taxon>
        <taxon>Culicinae</taxon>
        <taxon>Aedini</taxon>
        <taxon>Aedes</taxon>
        <taxon>Stegomyia</taxon>
    </lineage>
</organism>
<dbReference type="PROSITE" id="PS50994">
    <property type="entry name" value="INTEGRASE"/>
    <property type="match status" value="1"/>
</dbReference>
<keyword evidence="1" id="KW-0479">Metal-binding</keyword>
<keyword evidence="3" id="KW-0862">Zinc</keyword>
<evidence type="ECO:0000256" key="4">
    <source>
        <dbReference type="PROSITE-ProRule" id="PRU00146"/>
    </source>
</evidence>
<dbReference type="PROSITE" id="PS50016">
    <property type="entry name" value="ZF_PHD_2"/>
    <property type="match status" value="1"/>
</dbReference>
<dbReference type="InterPro" id="IPR043128">
    <property type="entry name" value="Rev_trsase/Diguanyl_cyclase"/>
</dbReference>
<dbReference type="InterPro" id="IPR001965">
    <property type="entry name" value="Znf_PHD"/>
</dbReference>
<keyword evidence="2 4" id="KW-0863">Zinc-finger</keyword>
<dbReference type="Pfam" id="PF03564">
    <property type="entry name" value="DUF1759"/>
    <property type="match status" value="1"/>
</dbReference>
<keyword evidence="9" id="KW-1185">Reference proteome</keyword>
<evidence type="ECO:0000256" key="2">
    <source>
        <dbReference type="ARBA" id="ARBA00022771"/>
    </source>
</evidence>
<evidence type="ECO:0000256" key="1">
    <source>
        <dbReference type="ARBA" id="ARBA00022723"/>
    </source>
</evidence>
<dbReference type="CDD" id="cd15489">
    <property type="entry name" value="PHD_SF"/>
    <property type="match status" value="1"/>
</dbReference>
<dbReference type="Gene3D" id="3.30.420.10">
    <property type="entry name" value="Ribonuclease H-like superfamily/Ribonuclease H"/>
    <property type="match status" value="1"/>
</dbReference>